<feature type="region of interest" description="Disordered" evidence="1">
    <location>
        <begin position="66"/>
        <end position="104"/>
    </location>
</feature>
<dbReference type="EMBL" id="JBFOLJ010000007">
    <property type="protein sequence ID" value="KAL2520685.1"/>
    <property type="molecule type" value="Genomic_DNA"/>
</dbReference>
<gene>
    <name evidence="2" type="ORF">Fot_24608</name>
</gene>
<accession>A0ABD1U7Y9</accession>
<comment type="caution">
    <text evidence="2">The sequence shown here is derived from an EMBL/GenBank/DDBJ whole genome shotgun (WGS) entry which is preliminary data.</text>
</comment>
<keyword evidence="3" id="KW-1185">Reference proteome</keyword>
<feature type="compositionally biased region" description="Polar residues" evidence="1">
    <location>
        <begin position="68"/>
        <end position="84"/>
    </location>
</feature>
<dbReference type="Proteomes" id="UP001604277">
    <property type="component" value="Unassembled WGS sequence"/>
</dbReference>
<reference evidence="3" key="1">
    <citation type="submission" date="2024-07" db="EMBL/GenBank/DDBJ databases">
        <title>Two chromosome-level genome assemblies of Korean endemic species Abeliophyllum distichum and Forsythia ovata (Oleaceae).</title>
        <authorList>
            <person name="Jang H."/>
        </authorList>
    </citation>
    <scope>NUCLEOTIDE SEQUENCE [LARGE SCALE GENOMIC DNA]</scope>
</reference>
<dbReference type="AlphaFoldDB" id="A0ABD1U7Y9"/>
<evidence type="ECO:0000313" key="2">
    <source>
        <dbReference type="EMBL" id="KAL2520685.1"/>
    </source>
</evidence>
<sequence length="104" mass="11526">MEKIKKPACYAPIPRRVLGKSQSQCLEPATAIQGGFPYIRAITNQEGKIPSGVIVQFKKGIAEASKPETYSSKQESLKQQNQKQATEEKVHSKSDGRKKGEFFS</sequence>
<name>A0ABD1U7Y9_9LAMI</name>
<feature type="compositionally biased region" description="Basic and acidic residues" evidence="1">
    <location>
        <begin position="85"/>
        <end position="104"/>
    </location>
</feature>
<evidence type="ECO:0000313" key="3">
    <source>
        <dbReference type="Proteomes" id="UP001604277"/>
    </source>
</evidence>
<evidence type="ECO:0000256" key="1">
    <source>
        <dbReference type="SAM" id="MobiDB-lite"/>
    </source>
</evidence>
<protein>
    <submittedName>
        <fullName evidence="2">Uncharacterized protein</fullName>
    </submittedName>
</protein>
<organism evidence="2 3">
    <name type="scientific">Forsythia ovata</name>
    <dbReference type="NCBI Taxonomy" id="205694"/>
    <lineage>
        <taxon>Eukaryota</taxon>
        <taxon>Viridiplantae</taxon>
        <taxon>Streptophyta</taxon>
        <taxon>Embryophyta</taxon>
        <taxon>Tracheophyta</taxon>
        <taxon>Spermatophyta</taxon>
        <taxon>Magnoliopsida</taxon>
        <taxon>eudicotyledons</taxon>
        <taxon>Gunneridae</taxon>
        <taxon>Pentapetalae</taxon>
        <taxon>asterids</taxon>
        <taxon>lamiids</taxon>
        <taxon>Lamiales</taxon>
        <taxon>Oleaceae</taxon>
        <taxon>Forsythieae</taxon>
        <taxon>Forsythia</taxon>
    </lineage>
</organism>
<proteinExistence type="predicted"/>